<keyword evidence="4" id="KW-1185">Reference proteome</keyword>
<gene>
    <name evidence="3" type="ORF">ACFS7Y_22370</name>
</gene>
<dbReference type="EMBL" id="JBHUPB010000015">
    <property type="protein sequence ID" value="MFD2970153.1"/>
    <property type="molecule type" value="Genomic_DNA"/>
</dbReference>
<organism evidence="3 4">
    <name type="scientific">Sphingobacterium bambusae</name>
    <dbReference type="NCBI Taxonomy" id="662858"/>
    <lineage>
        <taxon>Bacteria</taxon>
        <taxon>Pseudomonadati</taxon>
        <taxon>Bacteroidota</taxon>
        <taxon>Sphingobacteriia</taxon>
        <taxon>Sphingobacteriales</taxon>
        <taxon>Sphingobacteriaceae</taxon>
        <taxon>Sphingobacterium</taxon>
    </lineage>
</organism>
<dbReference type="Pfam" id="PF07944">
    <property type="entry name" value="Beta-AFase-like_GH127_cat"/>
    <property type="match status" value="1"/>
</dbReference>
<feature type="domain" description="Non-reducing end beta-L-arabinofuranosidase-like GH127 middle" evidence="2">
    <location>
        <begin position="459"/>
        <end position="553"/>
    </location>
</feature>
<dbReference type="Pfam" id="PF20736">
    <property type="entry name" value="Glyco_hydro127M"/>
    <property type="match status" value="1"/>
</dbReference>
<proteinExistence type="predicted"/>
<feature type="domain" description="Non-reducing end beta-L-arabinofuranosidase-like GH127 catalytic" evidence="1">
    <location>
        <begin position="93"/>
        <end position="444"/>
    </location>
</feature>
<evidence type="ECO:0000313" key="4">
    <source>
        <dbReference type="Proteomes" id="UP001597525"/>
    </source>
</evidence>
<evidence type="ECO:0000259" key="2">
    <source>
        <dbReference type="Pfam" id="PF20736"/>
    </source>
</evidence>
<comment type="caution">
    <text evidence="3">The sequence shown here is derived from an EMBL/GenBank/DDBJ whole genome shotgun (WGS) entry which is preliminary data.</text>
</comment>
<sequence>MMLAKHLWPLVFTLSFFSSELVFGQRQNKAPLRPNSYMEVAIGDIQAEGWLRQQLERMKTGLTGNLDVRYPEVVGARNAWLGGDGDAWERGPYWIDGLLPLAYQTGDKGLIAKAKSWVEWTLRNQREDGYLGPRPTAQPRQAEAGIQREPLADWWPRMVMLKVLKQYYEATQDKRVLPVLTNYFRYQLRELPKTPLDTWTFWANRRGADNLMIVYWLYNITGDSFLLDLGNLIYTQTFPYERVFNNPMPEKQSDVAHLYPFNVGNRYPFDSALIDRLHVGQLQSFHCVNLAQGIKTPVIFFQQNPDPQYVEAVKRAFIDIERFHGQAQGMYGGDEPMHGNAPTQGIEFCSVVEMLFSLESMLPITGEVAFADKIEKIAYNAMPTQATDDFDYRQYFQTANQVLISKAKRNFFEDNNHAGTDQCFGLLTGYPCCTANMHQGWPKLVQNLWYHSADGGLAALVFGPSTLETTLPTGRRVKISETTSYPFEDQVTFQMELKGQTDFPFHIRIPSWAKEAKIYVNEVLWTGDVQAGKIAVVQRVWKNADQVRLELPMHIHTSRWAEQSIAVERGPLVFALKINERWRKVSDAQFGDFFEVYPQSDWNYGLLEKAVHAPEANFKVELRPTAETAYPWNLQNSPILLKTKAKKIPSWTLYKNMAGPLPMPYTETSGEEEAITLVPYGCSTLRITQLPIVH</sequence>
<protein>
    <submittedName>
        <fullName evidence="3">Beta-L-arabinofuranosidase domain-containing protein</fullName>
    </submittedName>
</protein>
<evidence type="ECO:0000259" key="1">
    <source>
        <dbReference type="Pfam" id="PF07944"/>
    </source>
</evidence>
<evidence type="ECO:0000313" key="3">
    <source>
        <dbReference type="EMBL" id="MFD2970153.1"/>
    </source>
</evidence>
<dbReference type="InterPro" id="IPR012878">
    <property type="entry name" value="Beta-AFase-like_GH127_cat"/>
</dbReference>
<dbReference type="Proteomes" id="UP001597525">
    <property type="component" value="Unassembled WGS sequence"/>
</dbReference>
<dbReference type="SUPFAM" id="SSF48208">
    <property type="entry name" value="Six-hairpin glycosidases"/>
    <property type="match status" value="1"/>
</dbReference>
<dbReference type="PANTHER" id="PTHR31151">
    <property type="entry name" value="PROLINE-TRNA LIGASE (DUF1680)"/>
    <property type="match status" value="1"/>
</dbReference>
<dbReference type="RefSeq" id="WP_320183634.1">
    <property type="nucleotide sequence ID" value="NZ_CP138332.1"/>
</dbReference>
<name>A0ABW6BNC9_9SPHI</name>
<dbReference type="InterPro" id="IPR008928">
    <property type="entry name" value="6-hairpin_glycosidase_sf"/>
</dbReference>
<accession>A0ABW6BNC9</accession>
<dbReference type="PANTHER" id="PTHR31151:SF0">
    <property type="entry name" value="PROLINE-TRNA LIGASE (DUF1680)"/>
    <property type="match status" value="1"/>
</dbReference>
<dbReference type="InterPro" id="IPR049046">
    <property type="entry name" value="Beta-AFase-like_GH127_middle"/>
</dbReference>
<reference evidence="4" key="1">
    <citation type="journal article" date="2019" name="Int. J. Syst. Evol. Microbiol.">
        <title>The Global Catalogue of Microorganisms (GCM) 10K type strain sequencing project: providing services to taxonomists for standard genome sequencing and annotation.</title>
        <authorList>
            <consortium name="The Broad Institute Genomics Platform"/>
            <consortium name="The Broad Institute Genome Sequencing Center for Infectious Disease"/>
            <person name="Wu L."/>
            <person name="Ma J."/>
        </authorList>
    </citation>
    <scope>NUCLEOTIDE SEQUENCE [LARGE SCALE GENOMIC DNA]</scope>
    <source>
        <strain evidence="4">KCTC 22814</strain>
    </source>
</reference>